<dbReference type="InterPro" id="IPR027417">
    <property type="entry name" value="P-loop_NTPase"/>
</dbReference>
<feature type="domain" description="Helicase ATP-binding" evidence="5">
    <location>
        <begin position="261"/>
        <end position="446"/>
    </location>
</feature>
<reference evidence="7 9" key="1">
    <citation type="submission" date="2015-10" db="EMBL/GenBank/DDBJ databases">
        <title>The cercosporin biosynthetic gene cluster was horizontally transferred to several fungal lineages and shown to be expanded in Cercospora beticola based on microsynteny with recipient genomes.</title>
        <authorList>
            <person name="De Jonge R."/>
            <person name="Ebert M.K."/>
            <person name="Suttle J.C."/>
            <person name="Jurick Ii W.M."/>
            <person name="Secor G.A."/>
            <person name="Thomma B.P."/>
            <person name="Van De Peer Y."/>
            <person name="Bolton M.D."/>
        </authorList>
    </citation>
    <scope>NUCLEOTIDE SEQUENCE [LARGE SCALE GENOMIC DNA]</scope>
    <source>
        <strain evidence="7 9">09-40</strain>
    </source>
</reference>
<evidence type="ECO:0000313" key="10">
    <source>
        <dbReference type="Proteomes" id="UP001302367"/>
    </source>
</evidence>
<protein>
    <submittedName>
        <fullName evidence="7">Lymphoid-specific helicase</fullName>
    </submittedName>
</protein>
<feature type="region of interest" description="Disordered" evidence="4">
    <location>
        <begin position="1116"/>
        <end position="1174"/>
    </location>
</feature>
<feature type="domain" description="Helicase C-terminal" evidence="6">
    <location>
        <begin position="641"/>
        <end position="806"/>
    </location>
</feature>
<dbReference type="EMBL" id="CP134188">
    <property type="protein sequence ID" value="WPB02771.1"/>
    <property type="molecule type" value="Genomic_DNA"/>
</dbReference>
<dbReference type="SUPFAM" id="SSF52540">
    <property type="entry name" value="P-loop containing nucleoside triphosphate hydrolases"/>
    <property type="match status" value="2"/>
</dbReference>
<keyword evidence="1" id="KW-0547">Nucleotide-binding</keyword>
<sequence length="1174" mass="131536">MDSNVDLDDFATTPPPKRRKLIPIVTKPSPNRLSQLLSIFGARKSLTSISAMNRASVGGHGLRNATAVSYAESPSSSPLSSPRATSSFESEGQDDWDDAMDGDASEDELSSEDVIHAVPRGSTAAQQLPLPARSRRGNVDYSRVVPAPLQKKSYKKKRGANRLLKSDTNTSAPAKGHGATARNLVRQDIALHTKPKRDAFLLAHADYFEPLLPQNNYISKLARTQNEERQAIVDYVELHEQPAGVQATMKPYQLQGLSFLVHMFDNGMSAILGDEMGLGKTLQTLSLFQYLTENKPTTGEHRPNLVVCPLSVLSSWIAESKKWVPGINVVRFHGPKAERERIMKDCMSRKTRSDKAPQRSNGEADDRIDLFVTTYETFCAEAGWFKRAFVWRYCVLDEGHKIKNDKSDIASALQGLSAEYRLLLTGTPLQNNLKEAWALLHWLLPEVFTDDTGDAFRKAFDLTKGTVSTSFMNDARRLLELIMLRRMKTSPGVSLGLPPKEEVLLYLPLTPMQRFWYTRLLTRADNATLSDLFAGAQDKEAELLKQEGQDEQLALLEQAGEALTKAEDIDTTGVWAESKAIMEQAMETQDVDKRSNSWQKLMNLLMQLRKACNHPYLIPGAAPLQYDIGDHVKNASSKFLVLDKLIEELAIKQGKKILIFSGFTRVLNLCEELFATKGANTSTGPFRFARLDGGTSRAQRNLSIRLFNDMKSDYKVMLLSTRAGGLGINLTSATDVVFLDEDWNPQVTLQAEARAHRIGQTKKVTIYKLCTSGTVEEQMMGRIRKKLYLSAKITESMRNIHSKNSSAKKRKRESSDRATAEDDAPHLDTASLQSLLRRGAQTLARPEVPVNELLSWDWATTLEKCKDKPLDALMGGEVDEVDEQQWLNTMEKVECAVFEGKKHQKELDKKIEEATDLNRADRRAGKNTTVEIDGFMINKESLNCADWEAVPTFAGKDPRLAEYKKEKKPPIQHQEFCQCCWDGGEIYTCSGCPRAYHTGCLDKEWQAKMKSTFQFHCPQHQCRDCGGKTSDVGGMVYRCRWCENGFCEDCLDWDTMKLVGDSLPEFEMRGFGKVAQAYFIECPHCVERMAADPGDAKAIARERKRIEQEYEEYLDADEPTPGLISTGAAEDTPDTLSEAMTPKSEPELPHAHPVKKAKARKQTKMVEVIDLDSD</sequence>
<dbReference type="InterPro" id="IPR000330">
    <property type="entry name" value="SNF2_N"/>
</dbReference>
<evidence type="ECO:0000259" key="5">
    <source>
        <dbReference type="PROSITE" id="PS51192"/>
    </source>
</evidence>
<dbReference type="AlphaFoldDB" id="A0A2G5H7M0"/>
<dbReference type="Proteomes" id="UP000230605">
    <property type="component" value="Chromosome 5"/>
</dbReference>
<feature type="compositionally biased region" description="Basic and acidic residues" evidence="4">
    <location>
        <begin position="813"/>
        <end position="826"/>
    </location>
</feature>
<dbReference type="Gene3D" id="3.30.40.10">
    <property type="entry name" value="Zinc/RING finger domain, C3HC4 (zinc finger)"/>
    <property type="match status" value="1"/>
</dbReference>
<dbReference type="GO" id="GO:0005524">
    <property type="term" value="F:ATP binding"/>
    <property type="evidence" value="ECO:0007669"/>
    <property type="project" value="InterPro"/>
</dbReference>
<evidence type="ECO:0000313" key="8">
    <source>
        <dbReference type="EMBL" id="WPB02771.1"/>
    </source>
</evidence>
<dbReference type="Gene3D" id="3.40.50.300">
    <property type="entry name" value="P-loop containing nucleotide triphosphate hydrolases"/>
    <property type="match status" value="1"/>
</dbReference>
<dbReference type="PANTHER" id="PTHR10799">
    <property type="entry name" value="SNF2/RAD54 HELICASE FAMILY"/>
    <property type="match status" value="1"/>
</dbReference>
<dbReference type="CDD" id="cd18793">
    <property type="entry name" value="SF2_C_SNF"/>
    <property type="match status" value="1"/>
</dbReference>
<keyword evidence="10" id="KW-1185">Reference proteome</keyword>
<dbReference type="OrthoDB" id="448448at2759"/>
<feature type="region of interest" description="Disordered" evidence="4">
    <location>
        <begin position="68"/>
        <end position="111"/>
    </location>
</feature>
<dbReference type="InterPro" id="IPR014001">
    <property type="entry name" value="Helicase_ATP-bd"/>
</dbReference>
<dbReference type="SMART" id="SM00487">
    <property type="entry name" value="DEXDc"/>
    <property type="match status" value="1"/>
</dbReference>
<dbReference type="Proteomes" id="UP001302367">
    <property type="component" value="Chromosome 5"/>
</dbReference>
<keyword evidence="7" id="KW-0347">Helicase</keyword>
<keyword evidence="3" id="KW-0067">ATP-binding</keyword>
<dbReference type="InterPro" id="IPR013083">
    <property type="entry name" value="Znf_RING/FYVE/PHD"/>
</dbReference>
<dbReference type="InterPro" id="IPR011011">
    <property type="entry name" value="Znf_FYVE_PHD"/>
</dbReference>
<dbReference type="Pfam" id="PF00271">
    <property type="entry name" value="Helicase_C"/>
    <property type="match status" value="1"/>
</dbReference>
<dbReference type="InterPro" id="IPR001650">
    <property type="entry name" value="Helicase_C-like"/>
</dbReference>
<evidence type="ECO:0000313" key="9">
    <source>
        <dbReference type="Proteomes" id="UP000230605"/>
    </source>
</evidence>
<evidence type="ECO:0000259" key="6">
    <source>
        <dbReference type="PROSITE" id="PS51194"/>
    </source>
</evidence>
<proteinExistence type="predicted"/>
<dbReference type="SUPFAM" id="SSF57903">
    <property type="entry name" value="FYVE/PHD zinc finger"/>
    <property type="match status" value="1"/>
</dbReference>
<accession>A0A2G5H7M0</accession>
<evidence type="ECO:0000256" key="3">
    <source>
        <dbReference type="ARBA" id="ARBA00022840"/>
    </source>
</evidence>
<evidence type="ECO:0000256" key="4">
    <source>
        <dbReference type="SAM" id="MobiDB-lite"/>
    </source>
</evidence>
<dbReference type="Gene3D" id="3.40.50.10810">
    <property type="entry name" value="Tandem AAA-ATPase domain"/>
    <property type="match status" value="1"/>
</dbReference>
<evidence type="ECO:0000313" key="7">
    <source>
        <dbReference type="EMBL" id="PIA88518.1"/>
    </source>
</evidence>
<dbReference type="InterPro" id="IPR049730">
    <property type="entry name" value="SNF2/RAD54-like_C"/>
</dbReference>
<dbReference type="Pfam" id="PF00176">
    <property type="entry name" value="SNF2-rel_dom"/>
    <property type="match status" value="1"/>
</dbReference>
<gene>
    <name evidence="7" type="ORF">CB0940_06855</name>
    <name evidence="8" type="ORF">RHO25_007407</name>
</gene>
<dbReference type="EMBL" id="LKMD01000108">
    <property type="protein sequence ID" value="PIA88518.1"/>
    <property type="molecule type" value="Genomic_DNA"/>
</dbReference>
<feature type="compositionally biased region" description="Low complexity" evidence="4">
    <location>
        <begin position="68"/>
        <end position="87"/>
    </location>
</feature>
<dbReference type="PROSITE" id="PS51192">
    <property type="entry name" value="HELICASE_ATP_BIND_1"/>
    <property type="match status" value="1"/>
</dbReference>
<dbReference type="SMART" id="SM00490">
    <property type="entry name" value="HELICc"/>
    <property type="match status" value="1"/>
</dbReference>
<evidence type="ECO:0000256" key="1">
    <source>
        <dbReference type="ARBA" id="ARBA00022741"/>
    </source>
</evidence>
<dbReference type="CDD" id="cd17919">
    <property type="entry name" value="DEXHc_Snf"/>
    <property type="match status" value="1"/>
</dbReference>
<keyword evidence="2" id="KW-0378">Hydrolase</keyword>
<reference evidence="8 10" key="2">
    <citation type="submission" date="2023-09" db="EMBL/GenBank/DDBJ databases">
        <title>Complete-Gapless Cercospora beticola genome.</title>
        <authorList>
            <person name="Wyatt N.A."/>
            <person name="Spanner R.E."/>
            <person name="Bolton M.D."/>
        </authorList>
    </citation>
    <scope>NUCLEOTIDE SEQUENCE [LARGE SCALE GENOMIC DNA]</scope>
    <source>
        <strain evidence="8">Cb09-40</strain>
    </source>
</reference>
<dbReference type="CDD" id="cd15566">
    <property type="entry name" value="PHD3_NSD"/>
    <property type="match status" value="1"/>
</dbReference>
<name>A0A2G5H7M0_CERBT</name>
<feature type="compositionally biased region" description="Basic residues" evidence="4">
    <location>
        <begin position="1152"/>
        <end position="1163"/>
    </location>
</feature>
<dbReference type="InterPro" id="IPR038718">
    <property type="entry name" value="SNF2-like_sf"/>
</dbReference>
<evidence type="ECO:0000256" key="2">
    <source>
        <dbReference type="ARBA" id="ARBA00022801"/>
    </source>
</evidence>
<dbReference type="PROSITE" id="PS51194">
    <property type="entry name" value="HELICASE_CTER"/>
    <property type="match status" value="1"/>
</dbReference>
<feature type="region of interest" description="Disordered" evidence="4">
    <location>
        <begin position="799"/>
        <end position="827"/>
    </location>
</feature>
<feature type="compositionally biased region" description="Acidic residues" evidence="4">
    <location>
        <begin position="91"/>
        <end position="111"/>
    </location>
</feature>
<feature type="region of interest" description="Disordered" evidence="4">
    <location>
        <begin position="1"/>
        <end position="22"/>
    </location>
</feature>
<organism evidence="7 9">
    <name type="scientific">Cercospora beticola</name>
    <name type="common">Sugarbeet leaf spot fungus</name>
    <dbReference type="NCBI Taxonomy" id="122368"/>
    <lineage>
        <taxon>Eukaryota</taxon>
        <taxon>Fungi</taxon>
        <taxon>Dikarya</taxon>
        <taxon>Ascomycota</taxon>
        <taxon>Pezizomycotina</taxon>
        <taxon>Dothideomycetes</taxon>
        <taxon>Dothideomycetidae</taxon>
        <taxon>Mycosphaerellales</taxon>
        <taxon>Mycosphaerellaceae</taxon>
        <taxon>Cercospora</taxon>
    </lineage>
</organism>
<dbReference type="GO" id="GO:0004386">
    <property type="term" value="F:helicase activity"/>
    <property type="evidence" value="ECO:0007669"/>
    <property type="project" value="UniProtKB-KW"/>
</dbReference>
<dbReference type="GO" id="GO:0016787">
    <property type="term" value="F:hydrolase activity"/>
    <property type="evidence" value="ECO:0007669"/>
    <property type="project" value="UniProtKB-KW"/>
</dbReference>